<dbReference type="EMBL" id="CP003108">
    <property type="protein sequence ID" value="AET69524.1"/>
    <property type="molecule type" value="Genomic_DNA"/>
</dbReference>
<dbReference type="InterPro" id="IPR027417">
    <property type="entry name" value="P-loop_NTPase"/>
</dbReference>
<dbReference type="STRING" id="768706.Desor_4082"/>
<dbReference type="SUPFAM" id="SSF52540">
    <property type="entry name" value="P-loop containing nucleoside triphosphate hydrolases"/>
    <property type="match status" value="1"/>
</dbReference>
<dbReference type="PATRIC" id="fig|768706.3.peg.4135"/>
<keyword evidence="3" id="KW-1185">Reference proteome</keyword>
<dbReference type="Gene3D" id="3.40.50.300">
    <property type="entry name" value="P-loop containing nucleotide triphosphate hydrolases"/>
    <property type="match status" value="1"/>
</dbReference>
<dbReference type="Pfam" id="PF13614">
    <property type="entry name" value="AAA_31"/>
    <property type="match status" value="1"/>
</dbReference>
<dbReference type="InterPro" id="IPR050678">
    <property type="entry name" value="DNA_Partitioning_ATPase"/>
</dbReference>
<name>G7WG09_DESOD</name>
<reference evidence="3" key="1">
    <citation type="submission" date="2011-11" db="EMBL/GenBank/DDBJ databases">
        <title>Complete sequence of Desulfosporosinus orientis DSM 765.</title>
        <authorList>
            <person name="Lucas S."/>
            <person name="Han J."/>
            <person name="Lapidus A."/>
            <person name="Cheng J.-F."/>
            <person name="Goodwin L."/>
            <person name="Pitluck S."/>
            <person name="Peters L."/>
            <person name="Ovchinnikova G."/>
            <person name="Teshima H."/>
            <person name="Detter J.C."/>
            <person name="Han C."/>
            <person name="Tapia R."/>
            <person name="Land M."/>
            <person name="Hauser L."/>
            <person name="Kyrpides N."/>
            <person name="Ivanova N."/>
            <person name="Pagani I."/>
            <person name="Pester M."/>
            <person name="Spring S."/>
            <person name="Ollivier B."/>
            <person name="Rattei T."/>
            <person name="Klenk H.-P."/>
            <person name="Wagner M."/>
            <person name="Loy A."/>
            <person name="Woyke T."/>
        </authorList>
    </citation>
    <scope>NUCLEOTIDE SEQUENCE [LARGE SCALE GENOMIC DNA]</scope>
    <source>
        <strain evidence="3">ATCC 19365 / DSM 765 / NCIMB 8382 / VKM B-1628</strain>
    </source>
</reference>
<dbReference type="CDD" id="cd02042">
    <property type="entry name" value="ParAB_family"/>
    <property type="match status" value="1"/>
</dbReference>
<dbReference type="Proteomes" id="UP000006346">
    <property type="component" value="Chromosome"/>
</dbReference>
<organism evidence="2 3">
    <name type="scientific">Desulfosporosinus orientis (strain ATCC 19365 / DSM 765 / NCIMB 8382 / VKM B-1628 / Singapore I)</name>
    <name type="common">Desulfotomaculum orientis</name>
    <dbReference type="NCBI Taxonomy" id="768706"/>
    <lineage>
        <taxon>Bacteria</taxon>
        <taxon>Bacillati</taxon>
        <taxon>Bacillota</taxon>
        <taxon>Clostridia</taxon>
        <taxon>Eubacteriales</taxon>
        <taxon>Desulfitobacteriaceae</taxon>
        <taxon>Desulfosporosinus</taxon>
    </lineage>
</organism>
<dbReference type="AlphaFoldDB" id="G7WG09"/>
<gene>
    <name evidence="2" type="ordered locus">Desor_4082</name>
</gene>
<evidence type="ECO:0000259" key="1">
    <source>
        <dbReference type="Pfam" id="PF13614"/>
    </source>
</evidence>
<evidence type="ECO:0000313" key="3">
    <source>
        <dbReference type="Proteomes" id="UP000006346"/>
    </source>
</evidence>
<protein>
    <submittedName>
        <fullName evidence="2">ATPase involved in chromosome partitioning</fullName>
    </submittedName>
</protein>
<dbReference type="PANTHER" id="PTHR13696">
    <property type="entry name" value="P-LOOP CONTAINING NUCLEOSIDE TRIPHOSPHATE HYDROLASE"/>
    <property type="match status" value="1"/>
</dbReference>
<dbReference type="HOGENOM" id="CLU_037612_1_4_9"/>
<sequence length="285" mass="31244">MVKLSIFIFYEGVVVPMARHTKASNKSNNAKSARIISVTSQKGGVGKTATVTNMAVGLVSLGYKTAIVDMDAQGHIALSFGIEKSNLKKTIYDVLTGEAKMRDIQENAFGVDLYLSNTSLSELVPKVMVNLNTKHFPASKYLLKNAISQIKAHYDYILIDTSPSNDIITMNSLLASTDIIIPVLPEGLSIDGIFETIGLIKSIQEQGAKVNILGVLPTMVQDHTNLHHVMLQDLRKRFAESPDIKVFDTVIKRAIRHGLAQTHGKPDINKAPEYLSFVKEVLDIA</sequence>
<dbReference type="eggNOG" id="COG1192">
    <property type="taxonomic scope" value="Bacteria"/>
</dbReference>
<evidence type="ECO:0000313" key="2">
    <source>
        <dbReference type="EMBL" id="AET69524.1"/>
    </source>
</evidence>
<feature type="domain" description="AAA" evidence="1">
    <location>
        <begin position="34"/>
        <end position="206"/>
    </location>
</feature>
<proteinExistence type="predicted"/>
<accession>G7WG09</accession>
<dbReference type="InterPro" id="IPR025669">
    <property type="entry name" value="AAA_dom"/>
</dbReference>
<reference evidence="2 3" key="2">
    <citation type="journal article" date="2012" name="J. Bacteriol.">
        <title>Complete genome sequences of Desulfosporosinus orientis DSM765T, Desulfosporosinus youngiae DSM17734T, Desulfosporosinus meridiei DSM13257T, and Desulfosporosinus acidiphilus DSM22704T.</title>
        <authorList>
            <person name="Pester M."/>
            <person name="Brambilla E."/>
            <person name="Alazard D."/>
            <person name="Rattei T."/>
            <person name="Weinmaier T."/>
            <person name="Han J."/>
            <person name="Lucas S."/>
            <person name="Lapidus A."/>
            <person name="Cheng J.F."/>
            <person name="Goodwin L."/>
            <person name="Pitluck S."/>
            <person name="Peters L."/>
            <person name="Ovchinnikova G."/>
            <person name="Teshima H."/>
            <person name="Detter J.C."/>
            <person name="Han C.S."/>
            <person name="Tapia R."/>
            <person name="Land M.L."/>
            <person name="Hauser L."/>
            <person name="Kyrpides N.C."/>
            <person name="Ivanova N.N."/>
            <person name="Pagani I."/>
            <person name="Huntmann M."/>
            <person name="Wei C.L."/>
            <person name="Davenport K.W."/>
            <person name="Daligault H."/>
            <person name="Chain P.S."/>
            <person name="Chen A."/>
            <person name="Mavromatis K."/>
            <person name="Markowitz V."/>
            <person name="Szeto E."/>
            <person name="Mikhailova N."/>
            <person name="Pati A."/>
            <person name="Wagner M."/>
            <person name="Woyke T."/>
            <person name="Ollivier B."/>
            <person name="Klenk H.P."/>
            <person name="Spring S."/>
            <person name="Loy A."/>
        </authorList>
    </citation>
    <scope>NUCLEOTIDE SEQUENCE [LARGE SCALE GENOMIC DNA]</scope>
    <source>
        <strain evidence="3">ATCC 19365 / DSM 765 / NCIMB 8382 / VKM B-1628</strain>
    </source>
</reference>
<dbReference type="KEGG" id="dor:Desor_4082"/>
<dbReference type="PANTHER" id="PTHR13696:SF52">
    <property type="entry name" value="PARA FAMILY PROTEIN CT_582"/>
    <property type="match status" value="1"/>
</dbReference>